<feature type="compositionally biased region" description="Basic and acidic residues" evidence="40">
    <location>
        <begin position="57"/>
        <end position="72"/>
    </location>
</feature>
<organism evidence="44 45">
    <name type="scientific">Pinctada imbricata</name>
    <name type="common">Atlantic pearl-oyster</name>
    <name type="synonym">Pinctada martensii</name>
    <dbReference type="NCBI Taxonomy" id="66713"/>
    <lineage>
        <taxon>Eukaryota</taxon>
        <taxon>Metazoa</taxon>
        <taxon>Spiralia</taxon>
        <taxon>Lophotrochozoa</taxon>
        <taxon>Mollusca</taxon>
        <taxon>Bivalvia</taxon>
        <taxon>Autobranchia</taxon>
        <taxon>Pteriomorphia</taxon>
        <taxon>Pterioida</taxon>
        <taxon>Pterioidea</taxon>
        <taxon>Pteriidae</taxon>
        <taxon>Pinctada</taxon>
    </lineage>
</organism>
<evidence type="ECO:0000256" key="24">
    <source>
        <dbReference type="ARBA" id="ARBA00022840"/>
    </source>
</evidence>
<dbReference type="InterPro" id="IPR037085">
    <property type="entry name" value="Cdc42-bd-like_dom_sf"/>
</dbReference>
<dbReference type="FunFam" id="1.10.510.10:FF:000080">
    <property type="entry name" value="Putative activated CDC42 kinase 1"/>
    <property type="match status" value="1"/>
</dbReference>
<dbReference type="EMBL" id="VSWD01000004">
    <property type="protein sequence ID" value="KAK3104507.1"/>
    <property type="molecule type" value="Genomic_DNA"/>
</dbReference>
<dbReference type="InterPro" id="IPR001452">
    <property type="entry name" value="SH3_domain"/>
</dbReference>
<keyword evidence="19" id="KW-0808">Transferase</keyword>
<feature type="region of interest" description="Disordered" evidence="40">
    <location>
        <begin position="600"/>
        <end position="663"/>
    </location>
</feature>
<evidence type="ECO:0000256" key="36">
    <source>
        <dbReference type="ARBA" id="ARBA00072244"/>
    </source>
</evidence>
<dbReference type="Pfam" id="PF22931">
    <property type="entry name" value="SAM_TNK"/>
    <property type="match status" value="1"/>
</dbReference>
<feature type="region of interest" description="Disordered" evidence="40">
    <location>
        <begin position="1016"/>
        <end position="1055"/>
    </location>
</feature>
<feature type="compositionally biased region" description="Low complexity" evidence="40">
    <location>
        <begin position="1033"/>
        <end position="1042"/>
    </location>
</feature>
<dbReference type="InterPro" id="IPR017441">
    <property type="entry name" value="Protein_kinase_ATP_BS"/>
</dbReference>
<keyword evidence="32" id="KW-0968">Cytoplasmic vesicle</keyword>
<evidence type="ECO:0000256" key="5">
    <source>
        <dbReference type="ARBA" id="ARBA00004180"/>
    </source>
</evidence>
<gene>
    <name evidence="44" type="ORF">FSP39_003678</name>
</gene>
<keyword evidence="13" id="KW-1003">Cell membrane</keyword>
<feature type="domain" description="Protein kinase" evidence="42">
    <location>
        <begin position="237"/>
        <end position="496"/>
    </location>
</feature>
<dbReference type="GO" id="GO:0005524">
    <property type="term" value="F:ATP binding"/>
    <property type="evidence" value="ECO:0007669"/>
    <property type="project" value="UniProtKB-UniRule"/>
</dbReference>
<evidence type="ECO:0000256" key="20">
    <source>
        <dbReference type="ARBA" id="ARBA00022723"/>
    </source>
</evidence>
<evidence type="ECO:0000256" key="19">
    <source>
        <dbReference type="ARBA" id="ARBA00022679"/>
    </source>
</evidence>
<dbReference type="SUPFAM" id="SSF50044">
    <property type="entry name" value="SH3-domain"/>
    <property type="match status" value="1"/>
</dbReference>
<evidence type="ECO:0000256" key="35">
    <source>
        <dbReference type="ARBA" id="ARBA00060742"/>
    </source>
</evidence>
<dbReference type="FunFam" id="3.30.200.20:FF:000107">
    <property type="entry name" value="Putative activated CDC42 kinase 1"/>
    <property type="match status" value="1"/>
</dbReference>
<evidence type="ECO:0000256" key="9">
    <source>
        <dbReference type="ARBA" id="ARBA00004600"/>
    </source>
</evidence>
<dbReference type="InterPro" id="IPR001245">
    <property type="entry name" value="Ser-Thr/Tyr_kinase_cat_dom"/>
</dbReference>
<evidence type="ECO:0000259" key="43">
    <source>
        <dbReference type="PROSITE" id="PS50030"/>
    </source>
</evidence>
<feature type="region of interest" description="Disordered" evidence="40">
    <location>
        <begin position="1"/>
        <end position="72"/>
    </location>
</feature>
<feature type="region of interest" description="Disordered" evidence="40">
    <location>
        <begin position="1145"/>
        <end position="1187"/>
    </location>
</feature>
<feature type="compositionally biased region" description="Basic and acidic residues" evidence="40">
    <location>
        <begin position="643"/>
        <end position="657"/>
    </location>
</feature>
<dbReference type="Pfam" id="PF07714">
    <property type="entry name" value="PK_Tyr_Ser-Thr"/>
    <property type="match status" value="1"/>
</dbReference>
<keyword evidence="16" id="KW-0723">Serine/threonine-protein kinase</keyword>
<keyword evidence="29" id="KW-0829">Tyrosine-protein kinase</keyword>
<comment type="similarity">
    <text evidence="35">Belongs to the protein kinase superfamily. Tyr protein kinase family.</text>
</comment>
<dbReference type="AlphaFoldDB" id="A0AA88YGM5"/>
<comment type="catalytic activity">
    <reaction evidence="33">
        <text>L-threonyl-[protein] + ATP = O-phospho-L-threonyl-[protein] + ADP + H(+)</text>
        <dbReference type="Rhea" id="RHEA:46608"/>
        <dbReference type="Rhea" id="RHEA-COMP:11060"/>
        <dbReference type="Rhea" id="RHEA-COMP:11605"/>
        <dbReference type="ChEBI" id="CHEBI:15378"/>
        <dbReference type="ChEBI" id="CHEBI:30013"/>
        <dbReference type="ChEBI" id="CHEBI:30616"/>
        <dbReference type="ChEBI" id="CHEBI:61977"/>
        <dbReference type="ChEBI" id="CHEBI:456216"/>
        <dbReference type="EC" id="2.7.11.1"/>
    </reaction>
</comment>
<evidence type="ECO:0000256" key="38">
    <source>
        <dbReference type="PROSITE-ProRule" id="PRU00192"/>
    </source>
</evidence>
<keyword evidence="17" id="KW-0597">Phosphoprotein</keyword>
<evidence type="ECO:0000313" key="45">
    <source>
        <dbReference type="Proteomes" id="UP001186944"/>
    </source>
</evidence>
<evidence type="ECO:0000256" key="2">
    <source>
        <dbReference type="ARBA" id="ARBA00004123"/>
    </source>
</evidence>
<dbReference type="GO" id="GO:0004715">
    <property type="term" value="F:non-membrane spanning protein tyrosine kinase activity"/>
    <property type="evidence" value="ECO:0007669"/>
    <property type="project" value="UniProtKB-EC"/>
</dbReference>
<evidence type="ECO:0000256" key="17">
    <source>
        <dbReference type="ARBA" id="ARBA00022553"/>
    </source>
</evidence>
<keyword evidence="25" id="KW-0460">Magnesium</keyword>
<dbReference type="GO" id="GO:0005634">
    <property type="term" value="C:nucleus"/>
    <property type="evidence" value="ECO:0007669"/>
    <property type="project" value="UniProtKB-SubCell"/>
</dbReference>
<dbReference type="CDD" id="cd09539">
    <property type="entry name" value="SAM_TNK-like"/>
    <property type="match status" value="1"/>
</dbReference>
<dbReference type="SMART" id="SM00219">
    <property type="entry name" value="TyrKc"/>
    <property type="match status" value="1"/>
</dbReference>
<reference evidence="44" key="1">
    <citation type="submission" date="2019-08" db="EMBL/GenBank/DDBJ databases">
        <title>The improved chromosome-level genome for the pearl oyster Pinctada fucata martensii using PacBio sequencing and Hi-C.</title>
        <authorList>
            <person name="Zheng Z."/>
        </authorList>
    </citation>
    <scope>NUCLEOTIDE SEQUENCE</scope>
    <source>
        <strain evidence="44">ZZ-2019</strain>
        <tissue evidence="44">Adductor muscle</tissue>
    </source>
</reference>
<proteinExistence type="inferred from homology"/>
<name>A0AA88YGM5_PINIB</name>
<dbReference type="GO" id="GO:0004674">
    <property type="term" value="F:protein serine/threonine kinase activity"/>
    <property type="evidence" value="ECO:0007669"/>
    <property type="project" value="UniProtKB-KW"/>
</dbReference>
<dbReference type="PANTHER" id="PTHR24418">
    <property type="entry name" value="TYROSINE-PROTEIN KINASE"/>
    <property type="match status" value="1"/>
</dbReference>
<comment type="catalytic activity">
    <reaction evidence="34">
        <text>L-seryl-[protein] + ATP = O-phospho-L-seryl-[protein] + ADP + H(+)</text>
        <dbReference type="Rhea" id="RHEA:17989"/>
        <dbReference type="Rhea" id="RHEA-COMP:9863"/>
        <dbReference type="Rhea" id="RHEA-COMP:11604"/>
        <dbReference type="ChEBI" id="CHEBI:15378"/>
        <dbReference type="ChEBI" id="CHEBI:29999"/>
        <dbReference type="ChEBI" id="CHEBI:30616"/>
        <dbReference type="ChEBI" id="CHEBI:83421"/>
        <dbReference type="ChEBI" id="CHEBI:456216"/>
        <dbReference type="EC" id="2.7.11.1"/>
    </reaction>
</comment>
<comment type="subcellular location">
    <subcellularLocation>
        <location evidence="8">Cell junction</location>
        <location evidence="8">Adherens junction</location>
    </subcellularLocation>
    <subcellularLocation>
        <location evidence="6">Cell membrane</location>
    </subcellularLocation>
    <subcellularLocation>
        <location evidence="7">Cytoplasm</location>
        <location evidence="7">Cytosol</location>
    </subcellularLocation>
    <subcellularLocation>
        <location evidence="5">Cytoplasmic vesicle membrane</location>
        <topology evidence="5">Peripheral membrane protein</topology>
        <orientation evidence="5">Cytoplasmic side</orientation>
    </subcellularLocation>
    <subcellularLocation>
        <location evidence="3">Cytoplasmic vesicle</location>
        <location evidence="3">Clathrin-coated vesicle</location>
    </subcellularLocation>
    <subcellularLocation>
        <location evidence="4">Endosome</location>
    </subcellularLocation>
    <subcellularLocation>
        <location evidence="9">Membrane</location>
        <location evidence="9">Clathrin-coated pit</location>
    </subcellularLocation>
    <subcellularLocation>
        <location evidence="2">Nucleus</location>
    </subcellularLocation>
</comment>
<evidence type="ECO:0000256" key="11">
    <source>
        <dbReference type="ARBA" id="ARBA00012513"/>
    </source>
</evidence>
<evidence type="ECO:0000256" key="8">
    <source>
        <dbReference type="ARBA" id="ARBA00004536"/>
    </source>
</evidence>
<dbReference type="Proteomes" id="UP001186944">
    <property type="component" value="Unassembled WGS sequence"/>
</dbReference>
<keyword evidence="20" id="KW-0479">Metal-binding</keyword>
<keyword evidence="22" id="KW-0967">Endosome</keyword>
<feature type="binding site" evidence="39">
    <location>
        <position position="269"/>
    </location>
    <ligand>
        <name>ATP</name>
        <dbReference type="ChEBI" id="CHEBI:30616"/>
    </ligand>
</feature>
<evidence type="ECO:0000313" key="44">
    <source>
        <dbReference type="EMBL" id="KAK3104507.1"/>
    </source>
</evidence>
<evidence type="ECO:0000256" key="22">
    <source>
        <dbReference type="ARBA" id="ARBA00022753"/>
    </source>
</evidence>
<dbReference type="CDD" id="cd05040">
    <property type="entry name" value="PTKc_Ack_like"/>
    <property type="match status" value="1"/>
</dbReference>
<evidence type="ECO:0000256" key="12">
    <source>
        <dbReference type="ARBA" id="ARBA00022443"/>
    </source>
</evidence>
<evidence type="ECO:0000256" key="29">
    <source>
        <dbReference type="ARBA" id="ARBA00023137"/>
    </source>
</evidence>
<evidence type="ECO:0000256" key="21">
    <source>
        <dbReference type="ARBA" id="ARBA00022741"/>
    </source>
</evidence>
<keyword evidence="45" id="KW-1185">Reference proteome</keyword>
<dbReference type="InterPro" id="IPR020635">
    <property type="entry name" value="Tyr_kinase_cat_dom"/>
</dbReference>
<dbReference type="Gene3D" id="1.10.510.10">
    <property type="entry name" value="Transferase(Phosphotransferase) domain 1"/>
    <property type="match status" value="1"/>
</dbReference>
<keyword evidence="15" id="KW-0963">Cytoplasm</keyword>
<dbReference type="InterPro" id="IPR011009">
    <property type="entry name" value="Kinase-like_dom_sf"/>
</dbReference>
<keyword evidence="31" id="KW-0539">Nucleus</keyword>
<dbReference type="Pfam" id="PF09027">
    <property type="entry name" value="GTPase_binding"/>
    <property type="match status" value="1"/>
</dbReference>
<keyword evidence="27" id="KW-0965">Cell junction</keyword>
<dbReference type="PROSITE" id="PS50002">
    <property type="entry name" value="SH3"/>
    <property type="match status" value="1"/>
</dbReference>
<evidence type="ECO:0000256" key="31">
    <source>
        <dbReference type="ARBA" id="ARBA00023242"/>
    </source>
</evidence>
<evidence type="ECO:0000256" key="33">
    <source>
        <dbReference type="ARBA" id="ARBA00047899"/>
    </source>
</evidence>
<evidence type="ECO:0000256" key="37">
    <source>
        <dbReference type="ARBA" id="ARBA00077194"/>
    </source>
</evidence>
<evidence type="ECO:0000256" key="39">
    <source>
        <dbReference type="PROSITE-ProRule" id="PRU10141"/>
    </source>
</evidence>
<keyword evidence="21 39" id="KW-0547">Nucleotide-binding</keyword>
<dbReference type="InterPro" id="IPR050198">
    <property type="entry name" value="Non-receptor_tyrosine_kinases"/>
</dbReference>
<dbReference type="InterPro" id="IPR036028">
    <property type="entry name" value="SH3-like_dom_sf"/>
</dbReference>
<keyword evidence="14" id="KW-0488">Methylation</keyword>
<feature type="compositionally biased region" description="Basic and acidic residues" evidence="40">
    <location>
        <begin position="7"/>
        <end position="29"/>
    </location>
</feature>
<feature type="region of interest" description="Disordered" evidence="40">
    <location>
        <begin position="919"/>
        <end position="946"/>
    </location>
</feature>
<dbReference type="PROSITE" id="PS00107">
    <property type="entry name" value="PROTEIN_KINASE_ATP"/>
    <property type="match status" value="1"/>
</dbReference>
<dbReference type="InterPro" id="IPR008266">
    <property type="entry name" value="Tyr_kinase_AS"/>
</dbReference>
<evidence type="ECO:0000256" key="23">
    <source>
        <dbReference type="ARBA" id="ARBA00022777"/>
    </source>
</evidence>
<evidence type="ECO:0000256" key="27">
    <source>
        <dbReference type="ARBA" id="ARBA00022949"/>
    </source>
</evidence>
<dbReference type="GO" id="GO:0006897">
    <property type="term" value="P:endocytosis"/>
    <property type="evidence" value="ECO:0007669"/>
    <property type="project" value="UniProtKB-KW"/>
</dbReference>
<evidence type="ECO:0000256" key="3">
    <source>
        <dbReference type="ARBA" id="ARBA00004132"/>
    </source>
</evidence>
<keyword evidence="30" id="KW-0168">Coated pit</keyword>
<dbReference type="Gene3D" id="4.10.680.10">
    <property type="entry name" value="Cdc42-like binding domain"/>
    <property type="match status" value="1"/>
</dbReference>
<evidence type="ECO:0000256" key="16">
    <source>
        <dbReference type="ARBA" id="ARBA00022527"/>
    </source>
</evidence>
<comment type="cofactor">
    <cofactor evidence="1">
        <name>Mg(2+)</name>
        <dbReference type="ChEBI" id="CHEBI:18420"/>
    </cofactor>
</comment>
<evidence type="ECO:0000256" key="14">
    <source>
        <dbReference type="ARBA" id="ARBA00022481"/>
    </source>
</evidence>
<feature type="domain" description="UBA" evidence="43">
    <location>
        <begin position="1219"/>
        <end position="1266"/>
    </location>
</feature>
<dbReference type="InterPro" id="IPR000719">
    <property type="entry name" value="Prot_kinase_dom"/>
</dbReference>
<evidence type="ECO:0000256" key="34">
    <source>
        <dbReference type="ARBA" id="ARBA00048679"/>
    </source>
</evidence>
<evidence type="ECO:0000256" key="40">
    <source>
        <dbReference type="SAM" id="MobiDB-lite"/>
    </source>
</evidence>
<evidence type="ECO:0000256" key="28">
    <source>
        <dbReference type="ARBA" id="ARBA00023136"/>
    </source>
</evidence>
<dbReference type="InterPro" id="IPR055175">
    <property type="entry name" value="ACK/TNK-like_SAM"/>
</dbReference>
<dbReference type="CDD" id="cd14328">
    <property type="entry name" value="UBA_TNK1"/>
    <property type="match status" value="1"/>
</dbReference>
<keyword evidence="18" id="KW-0254">Endocytosis</keyword>
<feature type="compositionally biased region" description="Polar residues" evidence="40">
    <location>
        <begin position="1162"/>
        <end position="1187"/>
    </location>
</feature>
<keyword evidence="26" id="KW-0832">Ubl conjugation</keyword>
<accession>A0AA88YGM5</accession>
<keyword evidence="24 39" id="KW-0067">ATP-binding</keyword>
<dbReference type="Gene3D" id="3.30.200.20">
    <property type="entry name" value="Phosphorylase Kinase, domain 1"/>
    <property type="match status" value="1"/>
</dbReference>
<evidence type="ECO:0000256" key="13">
    <source>
        <dbReference type="ARBA" id="ARBA00022475"/>
    </source>
</evidence>
<evidence type="ECO:0000256" key="26">
    <source>
        <dbReference type="ARBA" id="ARBA00022843"/>
    </source>
</evidence>
<comment type="caution">
    <text evidence="44">The sequence shown here is derived from an EMBL/GenBank/DDBJ whole genome shotgun (WGS) entry which is preliminary data.</text>
</comment>
<dbReference type="GO" id="GO:0005768">
    <property type="term" value="C:endosome"/>
    <property type="evidence" value="ECO:0007669"/>
    <property type="project" value="UniProtKB-SubCell"/>
</dbReference>
<dbReference type="GO" id="GO:0005886">
    <property type="term" value="C:plasma membrane"/>
    <property type="evidence" value="ECO:0007669"/>
    <property type="project" value="UniProtKB-SubCell"/>
</dbReference>
<sequence>MLRKLTKSKDGENIPSAKDKKFTKTEKGESGGGKKVSKKLKPKGQVTRSASEPILDVTEKPNSKKLKETAKTDSKRILSNVSDFTVDKSVPIGTDLTKGGVIDRCLRKGVVDNKGRHDGIADEDMEEDSREWLYELLGEVQLGQFYNKLRDDLQVTRLSHFDYVKPEDLEKIGMGKPAIRRLLDVVKKKKVTKKTRIFDKILPGKRNDEQEVKPKMTSSIRHSGEQSLTCLISEKSLVLFSKLGNGSFGVVRRGDWTTPSGNKKSVAVKVLRKDALALPGAFEDFVKEVNAMHSLDHPNLIRLYRYSAVNSSMMVTELASGGSLLDRLHQEQSNLLISTLCEYAIQIANGMAYLESRRFIHRDLACRNVLLTAQDKIKIGDFGLMRALPVQEDHYTMSEQKKVPFAWCAPESLKIRQFSHASDTWMFGVTLWEMFTYGQEPWMGFNGSQILHKIDVKDERLSKPPHCPTDIYQLMLQCWAYKPQDRPTFLALKDFLCEVRPPDMKVTQSFNEEGKLEIEEGEFVTIIDGRPECYWWKGQNKRTHEVNMFPRQCVDPQRKLAVNDISKPLKNSFIHTGHGDPGGKSWGDPGVIDDVYLRNPMEPPDVTDVTENVRPTKLPDRNRKTFQTQAMQSKQQFNYSKLVNEKPSRDVRSRHTQDFSTKNTAVVKATSSVCATYPRANKDSAPVNDKPLIDLDDDSDQQVNVVDSTTPQKMCNLNLIDSLLSNTPEQCSDLPLMDDVSKPYDPFDVSASIKSLYSNVGHNMQQTFPPSRPIRQPIVYKRVLSRDETVSKTSSATPDRAISPLESVHSVTKVEPFNTLPLQENKTDQVGNDFFKRKSEIEEKLVMLPGNALTNSPLFHGGIGTVIGGSNFQHQTSGNTHYGTVHAFSVTKPTSQNSAKTDKAFDWLNDALTNFSVKNAKSSDSREKSSIPLYDEVPNEDDDGEGDKIRLEKLRQCFNGVTPLYDEVPVEDDPCDMPAEIYAPQSTISNVSDPYSWGSFDSDYEDDVTGGATAAGLTKSLPIDSAPPPLPPRDYLSSSLDSGRGTFQKPKTKPHIYPMVQDGQQLSHTHYFLIPPVGADTSGKNRYSNTAEVRPFSVDGNQLQQKVKRSLNSSDYQNVYSVEGLNNQRHSSQSDDLSWTKMTGMKSVGESGCSNKKKTSRKSPSGNRTSPLDIPTSKTLNSPDLNLSSSAQRDKIFSVQKNVIGVTDDECLLALSKNHWNEDLAVKFLKIEQIFRLGAMTRENCEELLRSLQWNLELASSVLLDEMKTKVSRESAV</sequence>
<dbReference type="PROSITE" id="PS50030">
    <property type="entry name" value="UBA"/>
    <property type="match status" value="1"/>
</dbReference>
<dbReference type="PRINTS" id="PR00109">
    <property type="entry name" value="TYRKINASE"/>
</dbReference>
<dbReference type="EC" id="2.7.10.2" evidence="10"/>
<dbReference type="GO" id="GO:0005912">
    <property type="term" value="C:adherens junction"/>
    <property type="evidence" value="ECO:0007669"/>
    <property type="project" value="UniProtKB-SubCell"/>
</dbReference>
<dbReference type="GO" id="GO:0005829">
    <property type="term" value="C:cytosol"/>
    <property type="evidence" value="ECO:0007669"/>
    <property type="project" value="UniProtKB-SubCell"/>
</dbReference>
<dbReference type="InterPro" id="IPR015116">
    <property type="entry name" value="Cdc42-bd-like"/>
</dbReference>
<evidence type="ECO:0000256" key="1">
    <source>
        <dbReference type="ARBA" id="ARBA00001946"/>
    </source>
</evidence>
<evidence type="ECO:0000256" key="7">
    <source>
        <dbReference type="ARBA" id="ARBA00004514"/>
    </source>
</evidence>
<keyword evidence="28" id="KW-0472">Membrane</keyword>
<evidence type="ECO:0000256" key="10">
    <source>
        <dbReference type="ARBA" id="ARBA00011903"/>
    </source>
</evidence>
<keyword evidence="23" id="KW-0418">Kinase</keyword>
<evidence type="ECO:0000256" key="30">
    <source>
        <dbReference type="ARBA" id="ARBA00023176"/>
    </source>
</evidence>
<dbReference type="GO" id="GO:0030136">
    <property type="term" value="C:clathrin-coated vesicle"/>
    <property type="evidence" value="ECO:0007669"/>
    <property type="project" value="UniProtKB-SubCell"/>
</dbReference>
<dbReference type="PROSITE" id="PS50011">
    <property type="entry name" value="PROTEIN_KINASE_DOM"/>
    <property type="match status" value="1"/>
</dbReference>
<feature type="domain" description="SH3" evidence="41">
    <location>
        <begin position="499"/>
        <end position="559"/>
    </location>
</feature>
<feature type="compositionally biased region" description="Polar residues" evidence="40">
    <location>
        <begin position="625"/>
        <end position="641"/>
    </location>
</feature>
<dbReference type="GO" id="GO:0030659">
    <property type="term" value="C:cytoplasmic vesicle membrane"/>
    <property type="evidence" value="ECO:0007669"/>
    <property type="project" value="UniProtKB-SubCell"/>
</dbReference>
<keyword evidence="12 38" id="KW-0728">SH3 domain</keyword>
<protein>
    <recommendedName>
        <fullName evidence="36">Activated CDC42 kinase 1</fullName>
        <ecNumber evidence="10">2.7.10.2</ecNumber>
        <ecNumber evidence="11">2.7.11.1</ecNumber>
    </recommendedName>
    <alternativeName>
        <fullName evidence="37">Tyrosine kinase non-receptor protein 2</fullName>
    </alternativeName>
</protein>
<dbReference type="PROSITE" id="PS00109">
    <property type="entry name" value="PROTEIN_KINASE_TYR"/>
    <property type="match status" value="1"/>
</dbReference>
<dbReference type="InterPro" id="IPR015940">
    <property type="entry name" value="UBA"/>
</dbReference>
<evidence type="ECO:0000256" key="18">
    <source>
        <dbReference type="ARBA" id="ARBA00022583"/>
    </source>
</evidence>
<dbReference type="SUPFAM" id="SSF56112">
    <property type="entry name" value="Protein kinase-like (PK-like)"/>
    <property type="match status" value="1"/>
</dbReference>
<dbReference type="InterPro" id="IPR049587">
    <property type="entry name" value="TNK-like_SAM"/>
</dbReference>
<evidence type="ECO:0000256" key="25">
    <source>
        <dbReference type="ARBA" id="ARBA00022842"/>
    </source>
</evidence>
<evidence type="ECO:0000256" key="4">
    <source>
        <dbReference type="ARBA" id="ARBA00004177"/>
    </source>
</evidence>
<evidence type="ECO:0000259" key="41">
    <source>
        <dbReference type="PROSITE" id="PS50002"/>
    </source>
</evidence>
<evidence type="ECO:0000259" key="42">
    <source>
        <dbReference type="PROSITE" id="PS50011"/>
    </source>
</evidence>
<evidence type="ECO:0000256" key="15">
    <source>
        <dbReference type="ARBA" id="ARBA00022490"/>
    </source>
</evidence>
<evidence type="ECO:0000256" key="32">
    <source>
        <dbReference type="ARBA" id="ARBA00023329"/>
    </source>
</evidence>
<dbReference type="FunFam" id="4.10.680.10:FF:000001">
    <property type="entry name" value="activated CDC42 kinase 1 isoform X1"/>
    <property type="match status" value="1"/>
</dbReference>
<dbReference type="GO" id="GO:0046872">
    <property type="term" value="F:metal ion binding"/>
    <property type="evidence" value="ECO:0007669"/>
    <property type="project" value="UniProtKB-KW"/>
</dbReference>
<dbReference type="EC" id="2.7.11.1" evidence="11"/>
<evidence type="ECO:0000256" key="6">
    <source>
        <dbReference type="ARBA" id="ARBA00004236"/>
    </source>
</evidence>
<dbReference type="GO" id="GO:0005905">
    <property type="term" value="C:clathrin-coated pit"/>
    <property type="evidence" value="ECO:0007669"/>
    <property type="project" value="UniProtKB-SubCell"/>
</dbReference>